<evidence type="ECO:0000313" key="5">
    <source>
        <dbReference type="EMBL" id="MFD2205268.1"/>
    </source>
</evidence>
<keyword evidence="3 5" id="KW-0418">Kinase</keyword>
<dbReference type="PANTHER" id="PTHR43085:SF15">
    <property type="entry name" value="2-DEHYDRO-3-DEOXYGLUCONOKINASE"/>
    <property type="match status" value="1"/>
</dbReference>
<evidence type="ECO:0000256" key="3">
    <source>
        <dbReference type="ARBA" id="ARBA00022777"/>
    </source>
</evidence>
<dbReference type="Gene3D" id="3.40.1190.20">
    <property type="match status" value="1"/>
</dbReference>
<dbReference type="CDD" id="cd01166">
    <property type="entry name" value="KdgK"/>
    <property type="match status" value="1"/>
</dbReference>
<evidence type="ECO:0000256" key="1">
    <source>
        <dbReference type="ARBA" id="ARBA00010688"/>
    </source>
</evidence>
<dbReference type="PANTHER" id="PTHR43085">
    <property type="entry name" value="HEXOKINASE FAMILY MEMBER"/>
    <property type="match status" value="1"/>
</dbReference>
<dbReference type="InterPro" id="IPR002173">
    <property type="entry name" value="Carboh/pur_kinase_PfkB_CS"/>
</dbReference>
<evidence type="ECO:0000259" key="4">
    <source>
        <dbReference type="Pfam" id="PF00294"/>
    </source>
</evidence>
<dbReference type="RefSeq" id="WP_380249710.1">
    <property type="nucleotide sequence ID" value="NZ_JBHUII010000003.1"/>
</dbReference>
<dbReference type="PROSITE" id="PS00584">
    <property type="entry name" value="PFKB_KINASES_2"/>
    <property type="match status" value="1"/>
</dbReference>
<dbReference type="Pfam" id="PF00294">
    <property type="entry name" value="PfkB"/>
    <property type="match status" value="1"/>
</dbReference>
<dbReference type="EMBL" id="JBHUII010000003">
    <property type="protein sequence ID" value="MFD2205268.1"/>
    <property type="molecule type" value="Genomic_DNA"/>
</dbReference>
<protein>
    <submittedName>
        <fullName evidence="5">Sugar kinase</fullName>
    </submittedName>
</protein>
<proteinExistence type="inferred from homology"/>
<keyword evidence="2" id="KW-0808">Transferase</keyword>
<evidence type="ECO:0000256" key="2">
    <source>
        <dbReference type="ARBA" id="ARBA00022679"/>
    </source>
</evidence>
<dbReference type="SUPFAM" id="SSF53613">
    <property type="entry name" value="Ribokinase-like"/>
    <property type="match status" value="1"/>
</dbReference>
<evidence type="ECO:0000313" key="6">
    <source>
        <dbReference type="Proteomes" id="UP001597294"/>
    </source>
</evidence>
<sequence>MISIGIIGECMIELSRAEGYAAELDLYKKRYGGDTYNTAYYLAQCSKMNIDQNITVNYITALGDDDVSNHMITTFSKAGVKTDLIEQVPKAVPGLYAIQTDDQGERSFLYWRSEAPVRKLFQTEGAEQLKSSLLKQDWLYFSGITLAVLYPEGRHQLFELCKKFRAKGGKVAFDINYRPRLWDSTKIAQEVINQAYDVCDLALPSYDDEKLLFDVTTPSQAIDRILSYGAEEIVLKNGSDSITVYSYGVSQEISVSPAKEVKDTTSAGDSFNAGYIYARLMNKPVTAATDIGRQLASQVIGKIGAIVPVTSITL</sequence>
<dbReference type="Proteomes" id="UP001597294">
    <property type="component" value="Unassembled WGS sequence"/>
</dbReference>
<feature type="domain" description="Carbohydrate kinase PfkB" evidence="4">
    <location>
        <begin position="3"/>
        <end position="309"/>
    </location>
</feature>
<gene>
    <name evidence="5" type="ORF">ACFSKO_06595</name>
</gene>
<accession>A0ABW5BGV9</accession>
<comment type="caution">
    <text evidence="5">The sequence shown here is derived from an EMBL/GenBank/DDBJ whole genome shotgun (WGS) entry which is preliminary data.</text>
</comment>
<organism evidence="5 6">
    <name type="scientific">Kiloniella antarctica</name>
    <dbReference type="NCBI Taxonomy" id="1550907"/>
    <lineage>
        <taxon>Bacteria</taxon>
        <taxon>Pseudomonadati</taxon>
        <taxon>Pseudomonadota</taxon>
        <taxon>Alphaproteobacteria</taxon>
        <taxon>Rhodospirillales</taxon>
        <taxon>Kiloniellaceae</taxon>
        <taxon>Kiloniella</taxon>
    </lineage>
</organism>
<dbReference type="InterPro" id="IPR011611">
    <property type="entry name" value="PfkB_dom"/>
</dbReference>
<dbReference type="GO" id="GO:0016301">
    <property type="term" value="F:kinase activity"/>
    <property type="evidence" value="ECO:0007669"/>
    <property type="project" value="UniProtKB-KW"/>
</dbReference>
<name>A0ABW5BGV9_9PROT</name>
<dbReference type="InterPro" id="IPR050306">
    <property type="entry name" value="PfkB_Carbo_kinase"/>
</dbReference>
<keyword evidence="6" id="KW-1185">Reference proteome</keyword>
<reference evidence="6" key="1">
    <citation type="journal article" date="2019" name="Int. J. Syst. Evol. Microbiol.">
        <title>The Global Catalogue of Microorganisms (GCM) 10K type strain sequencing project: providing services to taxonomists for standard genome sequencing and annotation.</title>
        <authorList>
            <consortium name="The Broad Institute Genomics Platform"/>
            <consortium name="The Broad Institute Genome Sequencing Center for Infectious Disease"/>
            <person name="Wu L."/>
            <person name="Ma J."/>
        </authorList>
    </citation>
    <scope>NUCLEOTIDE SEQUENCE [LARGE SCALE GENOMIC DNA]</scope>
    <source>
        <strain evidence="6">CGMCC 4.7192</strain>
    </source>
</reference>
<dbReference type="InterPro" id="IPR029056">
    <property type="entry name" value="Ribokinase-like"/>
</dbReference>
<comment type="similarity">
    <text evidence="1">Belongs to the carbohydrate kinase PfkB family.</text>
</comment>